<dbReference type="Proteomes" id="UP000260290">
    <property type="component" value="Segment"/>
</dbReference>
<gene>
    <name evidence="1" type="primary">vpr</name>
</gene>
<organism evidence="1">
    <name type="scientific">Simian immunodeficiency virus</name>
    <name type="common">SIV</name>
    <dbReference type="NCBI Taxonomy" id="11723"/>
    <lineage>
        <taxon>Viruses</taxon>
        <taxon>Riboviria</taxon>
        <taxon>Pararnavirae</taxon>
        <taxon>Artverviricota</taxon>
        <taxon>Revtraviricetes</taxon>
        <taxon>Ortervirales</taxon>
        <taxon>Retroviridae</taxon>
        <taxon>Orthoretrovirinae</taxon>
        <taxon>Lentivirus</taxon>
        <taxon>Lentivirus simimdef</taxon>
    </lineage>
</organism>
<dbReference type="EMBL" id="L06042">
    <property type="protein sequence ID" value="AAA74709.1"/>
    <property type="molecule type" value="Genomic_RNA"/>
</dbReference>
<name>Q03239_SIV</name>
<accession>Q03239</accession>
<organismHost>
    <name type="scientific">Cercopithecidae</name>
    <name type="common">Old World monkeys</name>
    <dbReference type="NCBI Taxonomy" id="9527"/>
</organismHost>
<dbReference type="InterPro" id="IPR053711">
    <property type="entry name" value="Lentiviral_Vpx_assoc_factor"/>
</dbReference>
<proteinExistence type="predicted"/>
<dbReference type="Gene3D" id="1.20.5.4730">
    <property type="match status" value="1"/>
</dbReference>
<reference evidence="1" key="1">
    <citation type="journal article" date="1993" name="J. Virol.">
        <title>A distinct African lentivirus from Sykes' monkeys.</title>
        <authorList>
            <person name="Hirsch V.M."/>
            <person name="Dapolito G.A."/>
            <person name="Goldstein S."/>
            <person name="McClure H."/>
            <person name="Emau P."/>
            <person name="Fultz P.N."/>
            <person name="Isahakia M."/>
            <person name="Lenroot R."/>
            <person name="Myers G."/>
            <person name="Johnson P.R."/>
        </authorList>
    </citation>
    <scope>NUCLEOTIDE SEQUENCE [LARGE SCALE GENOMIC DNA]</scope>
    <source>
        <strain evidence="1">Syk173/1.2</strain>
    </source>
</reference>
<evidence type="ECO:0000313" key="1">
    <source>
        <dbReference type="EMBL" id="AAA74709.1"/>
    </source>
</evidence>
<organismHost>
    <name type="scientific">Pan troglodytes</name>
    <name type="common">Chimpanzee</name>
    <dbReference type="NCBI Taxonomy" id="9598"/>
</organismHost>
<sequence length="113" mass="12962">MAEAFFNPSQHVQGTPWFFIPRNVELTPNVINVTVKAELVVTEASKHFTPQEIYGVWNQSLNEEAGTDSPTMAWERTMLDMVRALNLMLFEHFAAGCPQRTRYARHRGYPHPS</sequence>
<protein>
    <submittedName>
        <fullName evidence="1">Vpr protein</fullName>
    </submittedName>
</protein>